<dbReference type="InterPro" id="IPR015943">
    <property type="entry name" value="WD40/YVTN_repeat-like_dom_sf"/>
</dbReference>
<protein>
    <recommendedName>
        <fullName evidence="6">Gamma-glutamylcyclotransferase AIG2-like domain-containing protein</fullName>
    </recommendedName>
</protein>
<sequence>MQADMDRFVQDGSVGDNVESFLSPDDVDRRDAVGRCMDVSKGFTFTEVNSIKASASKVTSCHFSSDGKFLASGGHDKRAVLWYTDTLKLKCTLQEHSALITDVRFSPSKPCLATSSFDKTIRVWDADNPSYSLRTFMGHSASVMSLDFHPNKDDLICSCDGDGQIRYWSINNGCCSCVSKGGTAQIRFQPRLGKFLAAAAENVVSILDVETQTCQYSLQGHTKPIHSVCWDPSGEFLASVSEDSTLELWNMTENKTMTLPAHEGLIDSLAVSTVTGVYVANRASDKITQLTDNVYVCRSGSAADSQVVSDYVRYFLHQHTIQLGQPATVKVCANLVRLLSYGNKNMLETGLIVGGWDKYEGGKIYGIPLGGTLLELPFAIGGSGSSYLYGFFDQAWKEGMTKDEAEQLVVKAVSLAIARDGASGGVVRTVVINSEGVTRNYYPGDKLPLWHEELEPQNSLLDILNSAMVANVGGQSQSLHKVFVYGSLMAEDVCRVLLNRVPQSSPALLNGYHRYSIKGRVYPAIVPVENKTVAGKANDVINHILNVKLVLLGITDPELHILDEFEDVEYERSTVEVSLMDTSESLLVQAYVWSNKNDPNLYGDWDFEEWKQLHMKDFVKMTSGFMEKLELPEAKPRVATYESFFQQDRENPPAS</sequence>
<dbReference type="CDD" id="cd00200">
    <property type="entry name" value="WD40"/>
    <property type="match status" value="1"/>
</dbReference>
<dbReference type="PROSITE" id="PS00678">
    <property type="entry name" value="WD_REPEATS_1"/>
    <property type="match status" value="2"/>
</dbReference>
<dbReference type="STRING" id="3750.A0A498HNY4"/>
<keyword evidence="4" id="KW-0808">Transferase</keyword>
<dbReference type="PANTHER" id="PTHR44376:SF5">
    <property type="entry name" value="TRANSCRIPTIONAL COREPRESSOR LEUNIG ISOFORM X1"/>
    <property type="match status" value="1"/>
</dbReference>
<evidence type="ECO:0000259" key="6">
    <source>
        <dbReference type="Pfam" id="PF06094"/>
    </source>
</evidence>
<dbReference type="SMART" id="SM00320">
    <property type="entry name" value="WD40"/>
    <property type="match status" value="4"/>
</dbReference>
<dbReference type="InterPro" id="IPR001353">
    <property type="entry name" value="Proteasome_sua/b"/>
</dbReference>
<dbReference type="Gene3D" id="2.130.10.10">
    <property type="entry name" value="YVTN repeat-like/Quinoprotein amine dehydrogenase"/>
    <property type="match status" value="2"/>
</dbReference>
<dbReference type="Proteomes" id="UP000290289">
    <property type="component" value="Chromosome 15"/>
</dbReference>
<dbReference type="CDD" id="cd06661">
    <property type="entry name" value="GGCT_like"/>
    <property type="match status" value="1"/>
</dbReference>
<dbReference type="InterPro" id="IPR044716">
    <property type="entry name" value="LEUNIG-like"/>
</dbReference>
<dbReference type="Pfam" id="PF00227">
    <property type="entry name" value="Proteasome"/>
    <property type="match status" value="1"/>
</dbReference>
<dbReference type="Pfam" id="PF00400">
    <property type="entry name" value="WD40"/>
    <property type="match status" value="4"/>
</dbReference>
<dbReference type="GO" id="GO:0051603">
    <property type="term" value="P:proteolysis involved in protein catabolic process"/>
    <property type="evidence" value="ECO:0007669"/>
    <property type="project" value="InterPro"/>
</dbReference>
<organism evidence="7 8">
    <name type="scientific">Malus domestica</name>
    <name type="common">Apple</name>
    <name type="synonym">Pyrus malus</name>
    <dbReference type="NCBI Taxonomy" id="3750"/>
    <lineage>
        <taxon>Eukaryota</taxon>
        <taxon>Viridiplantae</taxon>
        <taxon>Streptophyta</taxon>
        <taxon>Embryophyta</taxon>
        <taxon>Tracheophyta</taxon>
        <taxon>Spermatophyta</taxon>
        <taxon>Magnoliopsida</taxon>
        <taxon>eudicotyledons</taxon>
        <taxon>Gunneridae</taxon>
        <taxon>Pentapetalae</taxon>
        <taxon>rosids</taxon>
        <taxon>fabids</taxon>
        <taxon>Rosales</taxon>
        <taxon>Rosaceae</taxon>
        <taxon>Amygdaloideae</taxon>
        <taxon>Maleae</taxon>
        <taxon>Malus</taxon>
    </lineage>
</organism>
<dbReference type="InterPro" id="IPR020472">
    <property type="entry name" value="WD40_PAC1"/>
</dbReference>
<dbReference type="InterPro" id="IPR023333">
    <property type="entry name" value="Proteasome_suB-type"/>
</dbReference>
<dbReference type="CDD" id="cd03762">
    <property type="entry name" value="proteasome_beta_type_6"/>
    <property type="match status" value="1"/>
</dbReference>
<keyword evidence="2 5" id="KW-0853">WD repeat</keyword>
<feature type="repeat" description="WD" evidence="5">
    <location>
        <begin position="136"/>
        <end position="173"/>
    </location>
</feature>
<dbReference type="PRINTS" id="PR00320">
    <property type="entry name" value="GPROTEINBRPT"/>
</dbReference>
<dbReference type="PROSITE" id="PS51476">
    <property type="entry name" value="PROTEASOME_BETA_2"/>
    <property type="match status" value="1"/>
</dbReference>
<dbReference type="EMBL" id="RDQH01000341">
    <property type="protein sequence ID" value="RXH72599.1"/>
    <property type="molecule type" value="Genomic_DNA"/>
</dbReference>
<keyword evidence="4" id="KW-0012">Acyltransferase</keyword>
<feature type="repeat" description="WD" evidence="5">
    <location>
        <begin position="93"/>
        <end position="134"/>
    </location>
</feature>
<dbReference type="Gene3D" id="3.60.20.10">
    <property type="entry name" value="Glutamine Phosphoribosylpyrophosphate, subunit 1, domain 1"/>
    <property type="match status" value="1"/>
</dbReference>
<evidence type="ECO:0000256" key="3">
    <source>
        <dbReference type="ARBA" id="ARBA00022737"/>
    </source>
</evidence>
<dbReference type="InterPro" id="IPR019775">
    <property type="entry name" value="WD40_repeat_CS"/>
</dbReference>
<feature type="repeat" description="WD" evidence="5">
    <location>
        <begin position="218"/>
        <end position="259"/>
    </location>
</feature>
<evidence type="ECO:0000313" key="7">
    <source>
        <dbReference type="EMBL" id="RXH72599.1"/>
    </source>
</evidence>
<evidence type="ECO:0000256" key="4">
    <source>
        <dbReference type="ARBA" id="ARBA00023315"/>
    </source>
</evidence>
<comment type="caution">
    <text evidence="7">The sequence shown here is derived from an EMBL/GenBank/DDBJ whole genome shotgun (WGS) entry which is preliminary data.</text>
</comment>
<dbReference type="SUPFAM" id="SSF50978">
    <property type="entry name" value="WD40 repeat-like"/>
    <property type="match status" value="1"/>
</dbReference>
<dbReference type="GO" id="GO:0005839">
    <property type="term" value="C:proteasome core complex"/>
    <property type="evidence" value="ECO:0007669"/>
    <property type="project" value="InterPro"/>
</dbReference>
<reference evidence="7 8" key="1">
    <citation type="submission" date="2018-10" db="EMBL/GenBank/DDBJ databases">
        <title>A high-quality apple genome assembly.</title>
        <authorList>
            <person name="Hu J."/>
        </authorList>
    </citation>
    <scope>NUCLEOTIDE SEQUENCE [LARGE SCALE GENOMIC DNA]</scope>
    <source>
        <strain evidence="8">cv. HFTH1</strain>
        <tissue evidence="7">Young leaf</tissue>
    </source>
</reference>
<accession>A0A498HNY4</accession>
<dbReference type="Gene3D" id="6.10.250.210">
    <property type="match status" value="1"/>
</dbReference>
<dbReference type="InterPro" id="IPR036568">
    <property type="entry name" value="GGCT-like_sf"/>
</dbReference>
<feature type="domain" description="Gamma-glutamylcyclotransferase AIG2-like" evidence="6">
    <location>
        <begin position="482"/>
        <end position="606"/>
    </location>
</feature>
<name>A0A498HNY4_MALDO</name>
<evidence type="ECO:0000256" key="1">
    <source>
        <dbReference type="ARBA" id="ARBA00002782"/>
    </source>
</evidence>
<evidence type="ECO:0000313" key="8">
    <source>
        <dbReference type="Proteomes" id="UP000290289"/>
    </source>
</evidence>
<dbReference type="InterPro" id="IPR036322">
    <property type="entry name" value="WD40_repeat_dom_sf"/>
</dbReference>
<dbReference type="InterPro" id="IPR029055">
    <property type="entry name" value="Ntn_hydrolases_N"/>
</dbReference>
<dbReference type="PANTHER" id="PTHR44376">
    <property type="entry name" value="TRANSCRIPTIONAL REGULATOR OF FILAMENTOUS GROWTH FLO8"/>
    <property type="match status" value="1"/>
</dbReference>
<dbReference type="AlphaFoldDB" id="A0A498HNY4"/>
<evidence type="ECO:0000256" key="2">
    <source>
        <dbReference type="ARBA" id="ARBA00022574"/>
    </source>
</evidence>
<dbReference type="GO" id="GO:0016746">
    <property type="term" value="F:acyltransferase activity"/>
    <property type="evidence" value="ECO:0007669"/>
    <property type="project" value="UniProtKB-KW"/>
</dbReference>
<dbReference type="InterPro" id="IPR013024">
    <property type="entry name" value="GGCT-like"/>
</dbReference>
<dbReference type="GO" id="GO:0003714">
    <property type="term" value="F:transcription corepressor activity"/>
    <property type="evidence" value="ECO:0007669"/>
    <property type="project" value="InterPro"/>
</dbReference>
<feature type="repeat" description="WD" evidence="5">
    <location>
        <begin position="51"/>
        <end position="82"/>
    </location>
</feature>
<dbReference type="PROSITE" id="PS50294">
    <property type="entry name" value="WD_REPEATS_REGION"/>
    <property type="match status" value="3"/>
</dbReference>
<dbReference type="Pfam" id="PF06094">
    <property type="entry name" value="GGACT"/>
    <property type="match status" value="1"/>
</dbReference>
<dbReference type="InterPro" id="IPR009288">
    <property type="entry name" value="AIG2-like_dom"/>
</dbReference>
<gene>
    <name evidence="7" type="ORF">DVH24_012283</name>
</gene>
<dbReference type="SUPFAM" id="SSF56235">
    <property type="entry name" value="N-terminal nucleophile aminohydrolases (Ntn hydrolases)"/>
    <property type="match status" value="1"/>
</dbReference>
<dbReference type="SUPFAM" id="SSF110857">
    <property type="entry name" value="Gamma-glutamyl cyclotransferase-like"/>
    <property type="match status" value="1"/>
</dbReference>
<keyword evidence="8" id="KW-1185">Reference proteome</keyword>
<comment type="function">
    <text evidence="1">Putative gamma-glutamylcyclotransferase.</text>
</comment>
<dbReference type="Gene3D" id="3.10.490.10">
    <property type="entry name" value="Gamma-glutamyl cyclotransferase-like"/>
    <property type="match status" value="1"/>
</dbReference>
<keyword evidence="3" id="KW-0677">Repeat</keyword>
<dbReference type="PROSITE" id="PS50082">
    <property type="entry name" value="WD_REPEATS_2"/>
    <property type="match status" value="4"/>
</dbReference>
<proteinExistence type="predicted"/>
<evidence type="ECO:0000256" key="5">
    <source>
        <dbReference type="PROSITE-ProRule" id="PRU00221"/>
    </source>
</evidence>
<dbReference type="InterPro" id="IPR001680">
    <property type="entry name" value="WD40_rpt"/>
</dbReference>